<protein>
    <submittedName>
        <fullName evidence="10">ABC transporter</fullName>
    </submittedName>
</protein>
<evidence type="ECO:0000256" key="2">
    <source>
        <dbReference type="ARBA" id="ARBA00005417"/>
    </source>
</evidence>
<dbReference type="InterPro" id="IPR003593">
    <property type="entry name" value="AAA+_ATPase"/>
</dbReference>
<dbReference type="InterPro" id="IPR003439">
    <property type="entry name" value="ABC_transporter-like_ATP-bd"/>
</dbReference>
<accession>A0A158G5D4</accession>
<dbReference type="InterPro" id="IPR013563">
    <property type="entry name" value="Oligopep_ABC_C"/>
</dbReference>
<keyword evidence="8" id="KW-0472">Membrane</keyword>
<evidence type="ECO:0000256" key="4">
    <source>
        <dbReference type="ARBA" id="ARBA00022475"/>
    </source>
</evidence>
<dbReference type="PANTHER" id="PTHR43297:SF2">
    <property type="entry name" value="DIPEPTIDE TRANSPORT ATP-BINDING PROTEIN DPPD"/>
    <property type="match status" value="1"/>
</dbReference>
<dbReference type="Pfam" id="PF00005">
    <property type="entry name" value="ABC_tran"/>
    <property type="match status" value="2"/>
</dbReference>
<dbReference type="FunFam" id="3.40.50.300:FF:000016">
    <property type="entry name" value="Oligopeptide ABC transporter ATP-binding component"/>
    <property type="match status" value="2"/>
</dbReference>
<feature type="domain" description="ABC transporter" evidence="9">
    <location>
        <begin position="5"/>
        <end position="250"/>
    </location>
</feature>
<sequence>MKNQLEVRDLRVNFGGHRAVGGIDLDIAAGETLALVGESGCGKSATALSIMRLLPAPGRVSGSVRFDGRELLDLSPADMRDVRGGQISMIFQEPMTSLNPVLSIGAQIVETLRQHERLSKDAAWKRAIELLDLVHVPEPHRRVSDYPHELSGGQRQRVMIAMAVACRPRLLIADEPTTALDVTIQARILDLLGELRRELSMSLLLITHDLGVVSEHADRVAVMLAGKKVEEAPVAQLFLQPKHAYTRGLLGTSLNVSSGLHYREWTLPEIRHTTSGEGEHAFNVTPLAPRAVAPDPAGAEDERAPLLSLRNLTVDYAHRHGRGVMRAVDDVSFDIARGESVGLVGESGCGKSTLSRAIMRLVPATSGAIRLGGTDIAPLSERALRPLRRQVQMVFQDPYASLNPRRSVGEILETVMAVNGIGDARTRRGRAAAMLDRVGLPGAALNRFPHEFSGGQRQRIGIARALILEPALLICDEPVSALDVSIQAQILNLLVELKRDLGLAYLFISHDLSVVRYIADRVHVMCGGRIVESGSHREIWRSPQHAYTRALLDAVPSRQFDAQAA</sequence>
<dbReference type="SMART" id="SM00382">
    <property type="entry name" value="AAA"/>
    <property type="match status" value="2"/>
</dbReference>
<evidence type="ECO:0000313" key="10">
    <source>
        <dbReference type="EMBL" id="SAL27266.1"/>
    </source>
</evidence>
<dbReference type="GO" id="GO:0015833">
    <property type="term" value="P:peptide transport"/>
    <property type="evidence" value="ECO:0007669"/>
    <property type="project" value="InterPro"/>
</dbReference>
<keyword evidence="7" id="KW-0067">ATP-binding</keyword>
<dbReference type="RefSeq" id="WP_053571289.1">
    <property type="nucleotide sequence ID" value="NZ_FCNY02000003.1"/>
</dbReference>
<dbReference type="Gene3D" id="3.40.50.300">
    <property type="entry name" value="P-loop containing nucleotide triphosphate hydrolases"/>
    <property type="match status" value="2"/>
</dbReference>
<dbReference type="InterPro" id="IPR017871">
    <property type="entry name" value="ABC_transporter-like_CS"/>
</dbReference>
<evidence type="ECO:0000256" key="6">
    <source>
        <dbReference type="ARBA" id="ARBA00022741"/>
    </source>
</evidence>
<dbReference type="GO" id="GO:0016887">
    <property type="term" value="F:ATP hydrolysis activity"/>
    <property type="evidence" value="ECO:0007669"/>
    <property type="project" value="InterPro"/>
</dbReference>
<comment type="similarity">
    <text evidence="2">Belongs to the ABC transporter superfamily.</text>
</comment>
<proteinExistence type="inferred from homology"/>
<dbReference type="NCBIfam" id="NF008453">
    <property type="entry name" value="PRK11308.1"/>
    <property type="match status" value="2"/>
</dbReference>
<reference evidence="11" key="1">
    <citation type="submission" date="2016-01" db="EMBL/GenBank/DDBJ databases">
        <authorList>
            <person name="Peeters C."/>
        </authorList>
    </citation>
    <scope>NUCLEOTIDE SEQUENCE [LARGE SCALE GENOMIC DNA]</scope>
</reference>
<dbReference type="SUPFAM" id="SSF52540">
    <property type="entry name" value="P-loop containing nucleoside triphosphate hydrolases"/>
    <property type="match status" value="2"/>
</dbReference>
<keyword evidence="11" id="KW-1185">Reference proteome</keyword>
<gene>
    <name evidence="10" type="ORF">AWB70_01591</name>
</gene>
<evidence type="ECO:0000313" key="11">
    <source>
        <dbReference type="Proteomes" id="UP000054740"/>
    </source>
</evidence>
<evidence type="ECO:0000256" key="1">
    <source>
        <dbReference type="ARBA" id="ARBA00004417"/>
    </source>
</evidence>
<dbReference type="GO" id="GO:0005886">
    <property type="term" value="C:plasma membrane"/>
    <property type="evidence" value="ECO:0007669"/>
    <property type="project" value="UniProtKB-SubCell"/>
</dbReference>
<keyword evidence="5" id="KW-0997">Cell inner membrane</keyword>
<keyword evidence="6" id="KW-0547">Nucleotide-binding</keyword>
<dbReference type="Pfam" id="PF08352">
    <property type="entry name" value="oligo_HPY"/>
    <property type="match status" value="2"/>
</dbReference>
<dbReference type="CDD" id="cd03257">
    <property type="entry name" value="ABC_NikE_OppD_transporters"/>
    <property type="match status" value="2"/>
</dbReference>
<dbReference type="GO" id="GO:0055085">
    <property type="term" value="P:transmembrane transport"/>
    <property type="evidence" value="ECO:0007669"/>
    <property type="project" value="UniProtKB-ARBA"/>
</dbReference>
<dbReference type="InterPro" id="IPR027417">
    <property type="entry name" value="P-loop_NTPase"/>
</dbReference>
<dbReference type="PROSITE" id="PS50893">
    <property type="entry name" value="ABC_TRANSPORTER_2"/>
    <property type="match status" value="2"/>
</dbReference>
<dbReference type="PROSITE" id="PS00211">
    <property type="entry name" value="ABC_TRANSPORTER_1"/>
    <property type="match status" value="2"/>
</dbReference>
<evidence type="ECO:0000256" key="3">
    <source>
        <dbReference type="ARBA" id="ARBA00022448"/>
    </source>
</evidence>
<comment type="subcellular location">
    <subcellularLocation>
        <location evidence="1">Cell inner membrane</location>
        <topology evidence="1">Peripheral membrane protein</topology>
    </subcellularLocation>
</comment>
<name>A0A158G5D4_CABCO</name>
<evidence type="ECO:0000256" key="5">
    <source>
        <dbReference type="ARBA" id="ARBA00022519"/>
    </source>
</evidence>
<dbReference type="EMBL" id="FCNY02000003">
    <property type="protein sequence ID" value="SAL27266.1"/>
    <property type="molecule type" value="Genomic_DNA"/>
</dbReference>
<dbReference type="InterPro" id="IPR050388">
    <property type="entry name" value="ABC_Ni/Peptide_Import"/>
</dbReference>
<feature type="domain" description="ABC transporter" evidence="9">
    <location>
        <begin position="309"/>
        <end position="552"/>
    </location>
</feature>
<evidence type="ECO:0000256" key="7">
    <source>
        <dbReference type="ARBA" id="ARBA00022840"/>
    </source>
</evidence>
<dbReference type="PANTHER" id="PTHR43297">
    <property type="entry name" value="OLIGOPEPTIDE TRANSPORT ATP-BINDING PROTEIN APPD"/>
    <property type="match status" value="1"/>
</dbReference>
<dbReference type="AlphaFoldDB" id="A0A158G5D4"/>
<keyword evidence="3" id="KW-0813">Transport</keyword>
<keyword evidence="4" id="KW-1003">Cell membrane</keyword>
<dbReference type="GO" id="GO:0005524">
    <property type="term" value="F:ATP binding"/>
    <property type="evidence" value="ECO:0007669"/>
    <property type="project" value="UniProtKB-KW"/>
</dbReference>
<dbReference type="Proteomes" id="UP000054740">
    <property type="component" value="Unassembled WGS sequence"/>
</dbReference>
<dbReference type="NCBIfam" id="NF007739">
    <property type="entry name" value="PRK10419.1"/>
    <property type="match status" value="2"/>
</dbReference>
<evidence type="ECO:0000256" key="8">
    <source>
        <dbReference type="ARBA" id="ARBA00023136"/>
    </source>
</evidence>
<evidence type="ECO:0000259" key="9">
    <source>
        <dbReference type="PROSITE" id="PS50893"/>
    </source>
</evidence>
<organism evidence="10 11">
    <name type="scientific">Caballeronia cordobensis</name>
    <name type="common">Burkholderia cordobensis</name>
    <dbReference type="NCBI Taxonomy" id="1353886"/>
    <lineage>
        <taxon>Bacteria</taxon>
        <taxon>Pseudomonadati</taxon>
        <taxon>Pseudomonadota</taxon>
        <taxon>Betaproteobacteria</taxon>
        <taxon>Burkholderiales</taxon>
        <taxon>Burkholderiaceae</taxon>
        <taxon>Caballeronia</taxon>
    </lineage>
</organism>